<name>A0A816LP83_BRANA</name>
<organism evidence="1">
    <name type="scientific">Brassica napus</name>
    <name type="common">Rape</name>
    <dbReference type="NCBI Taxonomy" id="3708"/>
    <lineage>
        <taxon>Eukaryota</taxon>
        <taxon>Viridiplantae</taxon>
        <taxon>Streptophyta</taxon>
        <taxon>Embryophyta</taxon>
        <taxon>Tracheophyta</taxon>
        <taxon>Spermatophyta</taxon>
        <taxon>Magnoliopsida</taxon>
        <taxon>eudicotyledons</taxon>
        <taxon>Gunneridae</taxon>
        <taxon>Pentapetalae</taxon>
        <taxon>rosids</taxon>
        <taxon>malvids</taxon>
        <taxon>Brassicales</taxon>
        <taxon>Brassicaceae</taxon>
        <taxon>Brassiceae</taxon>
        <taxon>Brassica</taxon>
    </lineage>
</organism>
<dbReference type="AlphaFoldDB" id="A0A816LP83"/>
<gene>
    <name evidence="1" type="ORF">DARMORV10_C05P59460.1</name>
</gene>
<evidence type="ECO:0000313" key="1">
    <source>
        <dbReference type="EMBL" id="CAF1935998.1"/>
    </source>
</evidence>
<sequence>MNGTPIYVSLSLSFVGARKPKSLLVSSSPNLDHSFSVDFDLHLRWCQDCYYKGDPISITPSSLSGFKADYVLFHRRTSKEEGKIEKDREREEFKDEFKDDFSLDPVLNTVASTSLLCGSMKQHGFTQLYIRVRSSQAAQQSATRDVPYGTHVATSPSLSHLLKLLRENFHRRNRRRLSRFTTSSSIVAIRKEYANQWNQHGLGGDNKPDGAFAQSRRGFHVDLGTREKDKSEGWSDSDRGISCTFGALLSVDQFLVCSFEILKPAPSSSCIALKKGSFKGGRPVVI</sequence>
<dbReference type="EMBL" id="HG994369">
    <property type="protein sequence ID" value="CAF1935998.1"/>
    <property type="molecule type" value="Genomic_DNA"/>
</dbReference>
<accession>A0A816LP83</accession>
<protein>
    <submittedName>
        <fullName evidence="1">(rape) hypothetical protein</fullName>
    </submittedName>
</protein>
<reference evidence="1" key="1">
    <citation type="submission" date="2021-01" db="EMBL/GenBank/DDBJ databases">
        <authorList>
            <consortium name="Genoscope - CEA"/>
            <person name="William W."/>
        </authorList>
    </citation>
    <scope>NUCLEOTIDE SEQUENCE</scope>
</reference>
<proteinExistence type="predicted"/>
<dbReference type="Proteomes" id="UP001295469">
    <property type="component" value="Chromosome C05"/>
</dbReference>